<dbReference type="SUPFAM" id="SSF47473">
    <property type="entry name" value="EF-hand"/>
    <property type="match status" value="2"/>
</dbReference>
<dbReference type="CDD" id="cd11994">
    <property type="entry name" value="SH3_Intersectin2_4"/>
    <property type="match status" value="1"/>
</dbReference>
<comment type="subcellular location">
    <subcellularLocation>
        <location evidence="1">Cell projection</location>
    </subcellularLocation>
    <subcellularLocation>
        <location evidence="2">Cytoplasm</location>
    </subcellularLocation>
    <subcellularLocation>
        <location evidence="10">Synapse</location>
    </subcellularLocation>
</comment>
<feature type="region of interest" description="Disordered" evidence="12">
    <location>
        <begin position="318"/>
        <end position="443"/>
    </location>
</feature>
<keyword evidence="7" id="KW-0106">Calcium</keyword>
<dbReference type="InterPro" id="IPR036028">
    <property type="entry name" value="SH3-like_dom_sf"/>
</dbReference>
<dbReference type="CDD" id="cd11988">
    <property type="entry name" value="SH3_Intersectin2_1"/>
    <property type="match status" value="1"/>
</dbReference>
<dbReference type="FunFam" id="2.30.30.40:FF:000024">
    <property type="entry name" value="Intersectin 1"/>
    <property type="match status" value="1"/>
</dbReference>
<dbReference type="PROSITE" id="PS50222">
    <property type="entry name" value="EF_HAND_2"/>
    <property type="match status" value="2"/>
</dbReference>
<evidence type="ECO:0000256" key="4">
    <source>
        <dbReference type="ARBA" id="ARBA00022490"/>
    </source>
</evidence>
<feature type="domain" description="EH" evidence="17">
    <location>
        <begin position="8"/>
        <end position="96"/>
    </location>
</feature>
<dbReference type="PANTHER" id="PTHR46006">
    <property type="entry name" value="RHO GUANINE NUCLEOTIDE EXCHANGE FACTOR AT 64C, ISOFORM A"/>
    <property type="match status" value="1"/>
</dbReference>
<dbReference type="Pfam" id="PF00168">
    <property type="entry name" value="C2"/>
    <property type="match status" value="1"/>
</dbReference>
<protein>
    <recommendedName>
        <fullName evidence="21">Intersectin-2</fullName>
    </recommendedName>
</protein>
<dbReference type="SUPFAM" id="SSF49562">
    <property type="entry name" value="C2 domain (Calcium/lipid-binding domain, CaLB)"/>
    <property type="match status" value="1"/>
</dbReference>
<feature type="domain" description="SH3" evidence="13">
    <location>
        <begin position="961"/>
        <end position="1019"/>
    </location>
</feature>
<feature type="domain" description="C2" evidence="15">
    <location>
        <begin position="1613"/>
        <end position="1729"/>
    </location>
</feature>
<evidence type="ECO:0000259" key="13">
    <source>
        <dbReference type="PROSITE" id="PS50002"/>
    </source>
</evidence>
<evidence type="ECO:0000256" key="9">
    <source>
        <dbReference type="ARBA" id="ARBA00023273"/>
    </source>
</evidence>
<evidence type="ECO:0000259" key="14">
    <source>
        <dbReference type="PROSITE" id="PS50003"/>
    </source>
</evidence>
<dbReference type="Pfam" id="PF07653">
    <property type="entry name" value="SH3_2"/>
    <property type="match status" value="2"/>
</dbReference>
<keyword evidence="9" id="KW-0966">Cell projection</keyword>
<comment type="caution">
    <text evidence="19">The sequence shown here is derived from an EMBL/GenBank/DDBJ whole genome shotgun (WGS) entry which is preliminary data.</text>
</comment>
<dbReference type="Gene3D" id="2.30.29.30">
    <property type="entry name" value="Pleckstrin-homology domain (PH domain)/Phosphotyrosine-binding domain (PTB)"/>
    <property type="match status" value="1"/>
</dbReference>
<keyword evidence="20" id="KW-1185">Reference proteome</keyword>
<dbReference type="PANTHER" id="PTHR46006:SF10">
    <property type="entry name" value="INTERSECTIN 2"/>
    <property type="match status" value="1"/>
</dbReference>
<sequence>MWTITTEERAKHDKQFDSLKPVGGYITGDQARNFFLQSGLAAPVLAEIWTLADLNKDGKMDRQEFSIAMKLIKLKLQGQLLPTILPPSMKQPPVLSPLMSARYGMGSMPNLSIPPAMPPMLPLLPTPSLASMSSMPPLVIPGSLVPSSSSTLPNGTSGLLQPFSMPLSSTLPLPGSYSLMPGGFGSTNMHKAQSLIDLGSSSSNSSSTTSLPGSSPKTGPLDWAVPQSARLKYRQKFNSLDKTMSGYLTGFQVKNSLAQSNLSQTQLATIWSLSDIDGDGKLRADEFVLAMHLTDMAKAGRPLPLTLPPELVPPSFRSGKFVDPINGTLPSYQSAPDEEPPQKKTPASFEDKRKENYERGNMELEKRRQVLQEQQQREAERKAQKEREAQERKERQRQELERKKQMELERRLEKQRELERQKEEEKRKEIERREAAKQELERQRQQEWERIRRQELLNQRNREQEEIVKLKSKKKSLQLELEALDGKHQQISGRLQDVQAKKFKQKTELEDSDRKCDLGILEIKQLQDQLQDYQSKLSHLIPEKQALNEKIKQVQQGSTPETGLDLFYKKTSEKAGLCQRLKDQLDSLEKETSAKLAEMDTFNNQLKDLRDGYSSQQLALQQLQNIKQDKLREIERKRSELAQKRKQEEEALRQAKLDKENLWKEKVQLEEENKKKRLEEEQRQEKIQLEKQQAEEAAARLRDQEAQKLKLADEKRCEQEQRSKEVEAQREAEQRQRRQEEEKRKQEQSRKAAEDKLKQQDEDKKRTEMSYRKESEKRISKISLDESFVDKIKQFGGRSLNSEKRKEGNSSGTSEKRKSLVFVNYTALYPFEARNSDELSFSVGDIIQVDEKTMGEPGWLYGSFNGNVGWFPSNYVEKAAESENVSSPKKALVPPTISLSVTSLPVKPLSPNKPTAVSESDYQNVGFPGLTVNTTWQKTSAFTRTLSPGSVSPIHGQGQAVESLKAKALCSWTAKKDNHLNFSKNDIITVVEQQENWWFGEVHGLKGWFPKSYVKILPGSEKSNEQEAVYAVVNKKSASSSSVPGEEYVALYTYTSSEPGDLTFSEGDVIIVSQKEGEWWTGSIDSRTGIFPSNYVRQKDNEGFGNAGKTGTLSKKPEIAQVTSAYTATGTEQLSLAPGQLILILKKNATGWWQGELQARGKKRQKGWFPANHVKILGPSTDKTTPSFSAVCQVIAMYDYVANNEDELNFTKGQLINVINKDDPDWWQGEINGATGLFPSNYVTMTTDSDPSQQWCAGLHDLADMTPMERKRQGYIHELIQTEKRYMDDLHLVIEVFQKPMAESGLLTPDEMALIFVNWRDLIMSNTKLHKALSVRKKTEGENMPVQMIGDILATELLHMQAYIRFCSCQLNGAALLQHKTDEEPEFKDFLKKLATDPRCKGMPLSSFLLKPMQRITRYPLIIKNIMENTPENNPDRGYLKFALERAEELCSQVNEGVREKENSDRLEWIQMHVQCEGLAEQIIFNSLTNCLGPRKLLHSGKLYKSKSNKELYGLLFNDFLLLTYMVKQFVSSGSEKLFSPKNTSQYKMYKTPIFLNEVLVKLPSDPSSDEPVFHISHIDRVYTLRTDNINERTAWVQKIKAASELYIETEKKKREKAYQARSFKSSGIGRLMVHVNEATELKVCKPNGKSNPYCEISMGSQSYTTRTLQDTLSPKWNFNCQFFVKDLYQDVLCITVYDRDQFSPDDFLGRTEVPVAKIRTEQESKGPTTKRLLLHEVPTGEVFVRFDLQLFEQKMLM</sequence>
<dbReference type="Pfam" id="PF12763">
    <property type="entry name" value="EH"/>
    <property type="match status" value="2"/>
</dbReference>
<evidence type="ECO:0000259" key="15">
    <source>
        <dbReference type="PROSITE" id="PS50004"/>
    </source>
</evidence>
<keyword evidence="5" id="KW-0254">Endocytosis</keyword>
<dbReference type="InterPro" id="IPR035899">
    <property type="entry name" value="DBL_dom_sf"/>
</dbReference>
<dbReference type="GO" id="GO:0035025">
    <property type="term" value="P:positive regulation of Rho protein signal transduction"/>
    <property type="evidence" value="ECO:0007669"/>
    <property type="project" value="TreeGrafter"/>
</dbReference>
<dbReference type="PROSITE" id="PS50004">
    <property type="entry name" value="C2"/>
    <property type="match status" value="1"/>
</dbReference>
<dbReference type="GO" id="GO:0045202">
    <property type="term" value="C:synapse"/>
    <property type="evidence" value="ECO:0007669"/>
    <property type="project" value="UniProtKB-SubCell"/>
</dbReference>
<dbReference type="CDD" id="cd00160">
    <property type="entry name" value="RhoGEF"/>
    <property type="match status" value="1"/>
</dbReference>
<dbReference type="PROSITE" id="PS00741">
    <property type="entry name" value="DH_1"/>
    <property type="match status" value="1"/>
</dbReference>
<feature type="compositionally biased region" description="Basic and acidic residues" evidence="12">
    <location>
        <begin position="349"/>
        <end position="443"/>
    </location>
</feature>
<dbReference type="CDD" id="cd08375">
    <property type="entry name" value="C2_Intersectin"/>
    <property type="match status" value="1"/>
</dbReference>
<dbReference type="CDD" id="cd13264">
    <property type="entry name" value="PH_ITSN"/>
    <property type="match status" value="1"/>
</dbReference>
<dbReference type="CDD" id="cd11990">
    <property type="entry name" value="SH3_Intersectin2_2"/>
    <property type="match status" value="1"/>
</dbReference>
<feature type="domain" description="PH" evidence="14">
    <location>
        <begin position="1496"/>
        <end position="1605"/>
    </location>
</feature>
<dbReference type="PROSITE" id="PS00018">
    <property type="entry name" value="EF_HAND_1"/>
    <property type="match status" value="1"/>
</dbReference>
<dbReference type="FunFam" id="2.60.40.150:FF:000029">
    <property type="entry name" value="Intersectin 1"/>
    <property type="match status" value="1"/>
</dbReference>
<feature type="domain" description="EF-hand" evidence="18">
    <location>
        <begin position="262"/>
        <end position="297"/>
    </location>
</feature>
<feature type="domain" description="EH" evidence="17">
    <location>
        <begin position="229"/>
        <end position="318"/>
    </location>
</feature>
<dbReference type="InterPro" id="IPR001331">
    <property type="entry name" value="GDS_CDC24_CS"/>
</dbReference>
<dbReference type="FunFam" id="2.30.30.40:FF:000041">
    <property type="entry name" value="Intersectin 1"/>
    <property type="match status" value="1"/>
</dbReference>
<evidence type="ECO:0000256" key="2">
    <source>
        <dbReference type="ARBA" id="ARBA00004496"/>
    </source>
</evidence>
<keyword evidence="8" id="KW-0770">Synapse</keyword>
<dbReference type="GO" id="GO:0006897">
    <property type="term" value="P:endocytosis"/>
    <property type="evidence" value="ECO:0007669"/>
    <property type="project" value="UniProtKB-KW"/>
</dbReference>
<dbReference type="SMART" id="SM00326">
    <property type="entry name" value="SH3"/>
    <property type="match status" value="5"/>
</dbReference>
<dbReference type="InterPro" id="IPR018247">
    <property type="entry name" value="EF_Hand_1_Ca_BS"/>
</dbReference>
<dbReference type="PROSITE" id="PS50002">
    <property type="entry name" value="SH3"/>
    <property type="match status" value="5"/>
</dbReference>
<feature type="domain" description="DH" evidence="16">
    <location>
        <begin position="1271"/>
        <end position="1457"/>
    </location>
</feature>
<feature type="domain" description="SH3" evidence="13">
    <location>
        <begin position="820"/>
        <end position="881"/>
    </location>
</feature>
<dbReference type="Gene3D" id="2.30.30.40">
    <property type="entry name" value="SH3 Domains"/>
    <property type="match status" value="5"/>
</dbReference>
<dbReference type="PROSITE" id="PS50010">
    <property type="entry name" value="DH_2"/>
    <property type="match status" value="1"/>
</dbReference>
<dbReference type="InterPro" id="IPR035737">
    <property type="entry name" value="Intersectin-2_SH3_1"/>
</dbReference>
<dbReference type="InterPro" id="IPR035738">
    <property type="entry name" value="Intersectin-2_SH3_2"/>
</dbReference>
<dbReference type="GO" id="GO:0005509">
    <property type="term" value="F:calcium ion binding"/>
    <property type="evidence" value="ECO:0007669"/>
    <property type="project" value="InterPro"/>
</dbReference>
<reference evidence="19" key="1">
    <citation type="journal article" date="2022" name="bioRxiv">
        <title>Sequencing and chromosome-scale assembly of the giantPleurodeles waltlgenome.</title>
        <authorList>
            <person name="Brown T."/>
            <person name="Elewa A."/>
            <person name="Iarovenko S."/>
            <person name="Subramanian E."/>
            <person name="Araus A.J."/>
            <person name="Petzold A."/>
            <person name="Susuki M."/>
            <person name="Suzuki K.-i.T."/>
            <person name="Hayashi T."/>
            <person name="Toyoda A."/>
            <person name="Oliveira C."/>
            <person name="Osipova E."/>
            <person name="Leigh N.D."/>
            <person name="Simon A."/>
            <person name="Yun M.H."/>
        </authorList>
    </citation>
    <scope>NUCLEOTIDE SEQUENCE</scope>
    <source>
        <strain evidence="19">20211129_DDA</strain>
        <tissue evidence="19">Liver</tissue>
    </source>
</reference>
<dbReference type="SMART" id="SM00239">
    <property type="entry name" value="C2"/>
    <property type="match status" value="1"/>
</dbReference>
<dbReference type="CDD" id="cd11992">
    <property type="entry name" value="SH3_Intersectin2_3"/>
    <property type="match status" value="1"/>
</dbReference>
<dbReference type="InterPro" id="IPR035892">
    <property type="entry name" value="C2_domain_sf"/>
</dbReference>
<dbReference type="InterPro" id="IPR035739">
    <property type="entry name" value="Intersectin-2_SH3_3"/>
</dbReference>
<dbReference type="InterPro" id="IPR051480">
    <property type="entry name" value="Endocytic_GEF_Adapter"/>
</dbReference>
<dbReference type="SMART" id="SM00027">
    <property type="entry name" value="EH"/>
    <property type="match status" value="2"/>
</dbReference>
<dbReference type="SMART" id="SM00054">
    <property type="entry name" value="EFh"/>
    <property type="match status" value="2"/>
</dbReference>
<dbReference type="InterPro" id="IPR035741">
    <property type="entry name" value="Intersectin-2_SH3_5"/>
</dbReference>
<dbReference type="Pfam" id="PF16652">
    <property type="entry name" value="PH_13"/>
    <property type="match status" value="1"/>
</dbReference>
<dbReference type="Pfam" id="PF00621">
    <property type="entry name" value="RhoGEF"/>
    <property type="match status" value="1"/>
</dbReference>
<dbReference type="CDD" id="cd11996">
    <property type="entry name" value="SH3_Intersectin2_5"/>
    <property type="match status" value="1"/>
</dbReference>
<evidence type="ECO:0000313" key="20">
    <source>
        <dbReference type="Proteomes" id="UP001066276"/>
    </source>
</evidence>
<dbReference type="InterPro" id="IPR000219">
    <property type="entry name" value="DH_dom"/>
</dbReference>
<dbReference type="Pfam" id="PF00018">
    <property type="entry name" value="SH3_1"/>
    <property type="match status" value="1"/>
</dbReference>
<dbReference type="InterPro" id="IPR035740">
    <property type="entry name" value="Intersectin-2_SH3_4"/>
</dbReference>
<dbReference type="PROSITE" id="PS50031">
    <property type="entry name" value="EH"/>
    <property type="match status" value="2"/>
</dbReference>
<dbReference type="SUPFAM" id="SSF48065">
    <property type="entry name" value="DBL homology domain (DH-domain)"/>
    <property type="match status" value="1"/>
</dbReference>
<dbReference type="SMART" id="SM00233">
    <property type="entry name" value="PH"/>
    <property type="match status" value="1"/>
</dbReference>
<organism evidence="19 20">
    <name type="scientific">Pleurodeles waltl</name>
    <name type="common">Iberian ribbed newt</name>
    <dbReference type="NCBI Taxonomy" id="8319"/>
    <lineage>
        <taxon>Eukaryota</taxon>
        <taxon>Metazoa</taxon>
        <taxon>Chordata</taxon>
        <taxon>Craniata</taxon>
        <taxon>Vertebrata</taxon>
        <taxon>Euteleostomi</taxon>
        <taxon>Amphibia</taxon>
        <taxon>Batrachia</taxon>
        <taxon>Caudata</taxon>
        <taxon>Salamandroidea</taxon>
        <taxon>Salamandridae</taxon>
        <taxon>Pleurodelinae</taxon>
        <taxon>Pleurodeles</taxon>
    </lineage>
</organism>
<feature type="region of interest" description="Disordered" evidence="12">
    <location>
        <begin position="673"/>
        <end position="776"/>
    </location>
</feature>
<dbReference type="GO" id="GO:0035556">
    <property type="term" value="P:intracellular signal transduction"/>
    <property type="evidence" value="ECO:0007669"/>
    <property type="project" value="InterPro"/>
</dbReference>
<dbReference type="PRINTS" id="PR00452">
    <property type="entry name" value="SH3DOMAIN"/>
</dbReference>
<feature type="domain" description="EF-hand" evidence="18">
    <location>
        <begin position="40"/>
        <end position="75"/>
    </location>
</feature>
<name>A0AAV7R930_PLEWA</name>
<dbReference type="CDD" id="cd00052">
    <property type="entry name" value="EH"/>
    <property type="match status" value="2"/>
</dbReference>
<dbReference type="Gene3D" id="1.10.238.10">
    <property type="entry name" value="EF-hand"/>
    <property type="match status" value="2"/>
</dbReference>
<dbReference type="GO" id="GO:0005085">
    <property type="term" value="F:guanyl-nucleotide exchange factor activity"/>
    <property type="evidence" value="ECO:0007669"/>
    <property type="project" value="InterPro"/>
</dbReference>
<feature type="region of interest" description="Disordered" evidence="12">
    <location>
        <begin position="197"/>
        <end position="222"/>
    </location>
</feature>
<feature type="domain" description="SH3" evidence="13">
    <location>
        <begin position="1115"/>
        <end position="1179"/>
    </location>
</feature>
<evidence type="ECO:0000256" key="5">
    <source>
        <dbReference type="ARBA" id="ARBA00022583"/>
    </source>
</evidence>
<keyword evidence="6" id="KW-0479">Metal-binding</keyword>
<evidence type="ECO:0000256" key="10">
    <source>
        <dbReference type="ARBA" id="ARBA00034103"/>
    </source>
</evidence>
<dbReference type="SMART" id="SM00325">
    <property type="entry name" value="RhoGEF"/>
    <property type="match status" value="1"/>
</dbReference>
<dbReference type="InterPro" id="IPR001849">
    <property type="entry name" value="PH_domain"/>
</dbReference>
<dbReference type="InterPro" id="IPR011992">
    <property type="entry name" value="EF-hand-dom_pair"/>
</dbReference>
<dbReference type="Proteomes" id="UP001066276">
    <property type="component" value="Chromosome 5"/>
</dbReference>
<evidence type="ECO:0000256" key="11">
    <source>
        <dbReference type="PROSITE-ProRule" id="PRU00192"/>
    </source>
</evidence>
<evidence type="ECO:0000256" key="1">
    <source>
        <dbReference type="ARBA" id="ARBA00004316"/>
    </source>
</evidence>
<dbReference type="SUPFAM" id="SSF50729">
    <property type="entry name" value="PH domain-like"/>
    <property type="match status" value="1"/>
</dbReference>
<dbReference type="InterPro" id="IPR011993">
    <property type="entry name" value="PH-like_dom_sf"/>
</dbReference>
<evidence type="ECO:0000256" key="3">
    <source>
        <dbReference type="ARBA" id="ARBA00022443"/>
    </source>
</evidence>
<evidence type="ECO:0000256" key="8">
    <source>
        <dbReference type="ARBA" id="ARBA00023018"/>
    </source>
</evidence>
<feature type="domain" description="SH3" evidence="13">
    <location>
        <begin position="1043"/>
        <end position="1101"/>
    </location>
</feature>
<dbReference type="InterPro" id="IPR000261">
    <property type="entry name" value="EH_dom"/>
</dbReference>
<evidence type="ECO:0000259" key="18">
    <source>
        <dbReference type="PROSITE" id="PS50222"/>
    </source>
</evidence>
<dbReference type="InterPro" id="IPR000008">
    <property type="entry name" value="C2_dom"/>
</dbReference>
<dbReference type="Gene3D" id="1.20.900.10">
    <property type="entry name" value="Dbl homology (DH) domain"/>
    <property type="match status" value="1"/>
</dbReference>
<feature type="domain" description="SH3" evidence="13">
    <location>
        <begin position="1189"/>
        <end position="1248"/>
    </location>
</feature>
<dbReference type="EMBL" id="JANPWB010000009">
    <property type="protein sequence ID" value="KAJ1149301.1"/>
    <property type="molecule type" value="Genomic_DNA"/>
</dbReference>
<dbReference type="GO" id="GO:0005737">
    <property type="term" value="C:cytoplasm"/>
    <property type="evidence" value="ECO:0007669"/>
    <property type="project" value="UniProtKB-SubCell"/>
</dbReference>
<gene>
    <name evidence="19" type="ORF">NDU88_002112</name>
</gene>
<dbReference type="Gene3D" id="2.60.40.150">
    <property type="entry name" value="C2 domain"/>
    <property type="match status" value="1"/>
</dbReference>
<dbReference type="Pfam" id="PF14604">
    <property type="entry name" value="SH3_9"/>
    <property type="match status" value="2"/>
</dbReference>
<evidence type="ECO:0000259" key="16">
    <source>
        <dbReference type="PROSITE" id="PS50010"/>
    </source>
</evidence>
<evidence type="ECO:0000313" key="19">
    <source>
        <dbReference type="EMBL" id="KAJ1149301.1"/>
    </source>
</evidence>
<dbReference type="FunFam" id="1.10.238.10:FF:000055">
    <property type="entry name" value="Intersectin-1 isoform 1"/>
    <property type="match status" value="1"/>
</dbReference>
<dbReference type="InterPro" id="IPR001452">
    <property type="entry name" value="SH3_domain"/>
</dbReference>
<keyword evidence="4" id="KW-0963">Cytoplasm</keyword>
<proteinExistence type="predicted"/>
<dbReference type="SUPFAM" id="SSF50044">
    <property type="entry name" value="SH3-domain"/>
    <property type="match status" value="5"/>
</dbReference>
<dbReference type="FunFam" id="2.30.29.30:FF:000069">
    <property type="entry name" value="Intersectin 1"/>
    <property type="match status" value="1"/>
</dbReference>
<evidence type="ECO:0000256" key="7">
    <source>
        <dbReference type="ARBA" id="ARBA00022837"/>
    </source>
</evidence>
<dbReference type="InterPro" id="IPR002048">
    <property type="entry name" value="EF_hand_dom"/>
</dbReference>
<dbReference type="FunFam" id="1.20.900.10:FF:000011">
    <property type="entry name" value="Intersectin 1"/>
    <property type="match status" value="1"/>
</dbReference>
<evidence type="ECO:0000256" key="6">
    <source>
        <dbReference type="ARBA" id="ARBA00022723"/>
    </source>
</evidence>
<evidence type="ECO:0008006" key="21">
    <source>
        <dbReference type="Google" id="ProtNLM"/>
    </source>
</evidence>
<keyword evidence="3 11" id="KW-0728">SH3 domain</keyword>
<evidence type="ECO:0000256" key="12">
    <source>
        <dbReference type="SAM" id="MobiDB-lite"/>
    </source>
</evidence>
<evidence type="ECO:0000259" key="17">
    <source>
        <dbReference type="PROSITE" id="PS50031"/>
    </source>
</evidence>
<dbReference type="PROSITE" id="PS50003">
    <property type="entry name" value="PH_DOMAIN"/>
    <property type="match status" value="1"/>
</dbReference>
<dbReference type="GO" id="GO:0042995">
    <property type="term" value="C:cell projection"/>
    <property type="evidence" value="ECO:0007669"/>
    <property type="project" value="UniProtKB-SubCell"/>
</dbReference>
<accession>A0AAV7R930</accession>
<feature type="compositionally biased region" description="Low complexity" evidence="12">
    <location>
        <begin position="198"/>
        <end position="221"/>
    </location>
</feature>